<reference evidence="2 3" key="1">
    <citation type="submission" date="2016-10" db="EMBL/GenBank/DDBJ databases">
        <authorList>
            <person name="de Groot N.N."/>
        </authorList>
    </citation>
    <scope>NUCLEOTIDE SEQUENCE [LARGE SCALE GENOMIC DNA]</scope>
    <source>
        <strain evidence="2 3">HLD2</strain>
    </source>
</reference>
<feature type="transmembrane region" description="Helical" evidence="1">
    <location>
        <begin position="205"/>
        <end position="225"/>
    </location>
</feature>
<feature type="transmembrane region" description="Helical" evidence="1">
    <location>
        <begin position="63"/>
        <end position="83"/>
    </location>
</feature>
<sequence length="266" mass="27754">MKEQNSDPVTRVGLRTLTIFEGARAMTMFTGSVLLAAGAVVRRPRRLGLKEMLFHLQSAGADAVVLLAGLSFLMGFVIGIQAIATMSPFGAEARIARVVTTITMLEIGPLLTAILLAGRSGSAFAVQLGAMKIRGEIDGLRASGIDPVGDLVLPRVLALVAAGLLLVMITTAFSILGGMVITLWIPNLSFLAYLVGAADAMSGVGLFVGLAKIVVFSGLIGLIGCFQGMRMGESAASGEGASSSFVVSLMYIVLIDTLFSFIYHIN</sequence>
<organism evidence="2 3">
    <name type="scientific">Thiohalomonas denitrificans</name>
    <dbReference type="NCBI Taxonomy" id="415747"/>
    <lineage>
        <taxon>Bacteria</taxon>
        <taxon>Pseudomonadati</taxon>
        <taxon>Pseudomonadota</taxon>
        <taxon>Gammaproteobacteria</taxon>
        <taxon>Thiohalomonadales</taxon>
        <taxon>Thiohalomonadaceae</taxon>
        <taxon>Thiohalomonas</taxon>
    </lineage>
</organism>
<dbReference type="Proteomes" id="UP000199648">
    <property type="component" value="Unassembled WGS sequence"/>
</dbReference>
<dbReference type="GO" id="GO:0043190">
    <property type="term" value="C:ATP-binding cassette (ABC) transporter complex"/>
    <property type="evidence" value="ECO:0007669"/>
    <property type="project" value="InterPro"/>
</dbReference>
<dbReference type="Pfam" id="PF02405">
    <property type="entry name" value="MlaE"/>
    <property type="match status" value="1"/>
</dbReference>
<dbReference type="PANTHER" id="PTHR30188:SF3">
    <property type="entry name" value="ABC TRANSPORTER PERMEASE"/>
    <property type="match status" value="1"/>
</dbReference>
<dbReference type="AlphaFoldDB" id="A0A1G5PKE5"/>
<keyword evidence="3" id="KW-1185">Reference proteome</keyword>
<feature type="transmembrane region" description="Helical" evidence="1">
    <location>
        <begin position="156"/>
        <end position="185"/>
    </location>
</feature>
<evidence type="ECO:0000313" key="2">
    <source>
        <dbReference type="EMBL" id="SCZ49600.1"/>
    </source>
</evidence>
<feature type="transmembrane region" description="Helical" evidence="1">
    <location>
        <begin position="95"/>
        <end position="117"/>
    </location>
</feature>
<dbReference type="EMBL" id="FMWD01000001">
    <property type="protein sequence ID" value="SCZ49600.1"/>
    <property type="molecule type" value="Genomic_DNA"/>
</dbReference>
<accession>A0A1G5PKE5</accession>
<protein>
    <submittedName>
        <fullName evidence="2">ABC transport permease subunit</fullName>
    </submittedName>
</protein>
<dbReference type="STRING" id="415747.SAMN03097708_00206"/>
<name>A0A1G5PKE5_9GAMM</name>
<feature type="transmembrane region" description="Helical" evidence="1">
    <location>
        <begin position="245"/>
        <end position="265"/>
    </location>
</feature>
<keyword evidence="1" id="KW-1133">Transmembrane helix</keyword>
<evidence type="ECO:0000313" key="3">
    <source>
        <dbReference type="Proteomes" id="UP000199648"/>
    </source>
</evidence>
<dbReference type="PANTHER" id="PTHR30188">
    <property type="entry name" value="ABC TRANSPORTER PERMEASE PROTEIN-RELATED"/>
    <property type="match status" value="1"/>
</dbReference>
<evidence type="ECO:0000256" key="1">
    <source>
        <dbReference type="SAM" id="Phobius"/>
    </source>
</evidence>
<dbReference type="GO" id="GO:0005548">
    <property type="term" value="F:phospholipid transporter activity"/>
    <property type="evidence" value="ECO:0007669"/>
    <property type="project" value="TreeGrafter"/>
</dbReference>
<keyword evidence="1" id="KW-0812">Transmembrane</keyword>
<keyword evidence="1" id="KW-0472">Membrane</keyword>
<feature type="transmembrane region" description="Helical" evidence="1">
    <location>
        <begin position="23"/>
        <end position="42"/>
    </location>
</feature>
<dbReference type="InterPro" id="IPR030802">
    <property type="entry name" value="Permease_MalE"/>
</dbReference>
<proteinExistence type="predicted"/>
<gene>
    <name evidence="2" type="ORF">SAMN03097708_00206</name>
</gene>